<evidence type="ECO:0000259" key="7">
    <source>
        <dbReference type="PROSITE" id="PS50112"/>
    </source>
</evidence>
<dbReference type="PROSITE" id="PS50045">
    <property type="entry name" value="SIGMA54_INTERACT_4"/>
    <property type="match status" value="1"/>
</dbReference>
<proteinExistence type="predicted"/>
<dbReference type="InterPro" id="IPR025943">
    <property type="entry name" value="Sigma_54_int_dom_ATP-bd_2"/>
</dbReference>
<evidence type="ECO:0000259" key="8">
    <source>
        <dbReference type="PROSITE" id="PS50113"/>
    </source>
</evidence>
<evidence type="ECO:0000256" key="1">
    <source>
        <dbReference type="ARBA" id="ARBA00022741"/>
    </source>
</evidence>
<dbReference type="RefSeq" id="WP_216249084.1">
    <property type="nucleotide sequence ID" value="NZ_JAZHFS010000006.1"/>
</dbReference>
<reference evidence="9 10" key="1">
    <citation type="submission" date="2023-11" db="EMBL/GenBank/DDBJ databases">
        <title>Draft genome sequence of a psychrophilic Clostridium strain from permafrost water brine.</title>
        <authorList>
            <person name="Shcherbakova V.A."/>
            <person name="Trubitsyn V.E."/>
            <person name="Zakharyuk A.G."/>
        </authorList>
    </citation>
    <scope>NUCLEOTIDE SEQUENCE [LARGE SCALE GENOMIC DNA]</scope>
    <source>
        <strain evidence="9 10">14F</strain>
    </source>
</reference>
<evidence type="ECO:0000256" key="4">
    <source>
        <dbReference type="ARBA" id="ARBA00023125"/>
    </source>
</evidence>
<dbReference type="Pfam" id="PF13426">
    <property type="entry name" value="PAS_9"/>
    <property type="match status" value="1"/>
</dbReference>
<keyword evidence="10" id="KW-1185">Reference proteome</keyword>
<evidence type="ECO:0000256" key="2">
    <source>
        <dbReference type="ARBA" id="ARBA00022797"/>
    </source>
</evidence>
<feature type="domain" description="Sigma-54 factor interaction" evidence="6">
    <location>
        <begin position="203"/>
        <end position="432"/>
    </location>
</feature>
<dbReference type="Pfam" id="PF25601">
    <property type="entry name" value="AAA_lid_14"/>
    <property type="match status" value="1"/>
</dbReference>
<protein>
    <recommendedName>
        <fullName evidence="5">HTH-type transcriptional regulatory protein TyrR</fullName>
    </recommendedName>
</protein>
<dbReference type="InterPro" id="IPR030828">
    <property type="entry name" value="HTH_TyrR"/>
</dbReference>
<dbReference type="Pfam" id="PF00158">
    <property type="entry name" value="Sigma54_activat"/>
    <property type="match status" value="1"/>
</dbReference>
<dbReference type="PROSITE" id="PS50112">
    <property type="entry name" value="PAS"/>
    <property type="match status" value="1"/>
</dbReference>
<keyword evidence="4" id="KW-0238">DNA-binding</keyword>
<dbReference type="InterPro" id="IPR002078">
    <property type="entry name" value="Sigma_54_int"/>
</dbReference>
<evidence type="ECO:0000256" key="5">
    <source>
        <dbReference type="ARBA" id="ARBA00029500"/>
    </source>
</evidence>
<feature type="domain" description="PAC" evidence="8">
    <location>
        <begin position="125"/>
        <end position="178"/>
    </location>
</feature>
<dbReference type="CDD" id="cd00009">
    <property type="entry name" value="AAA"/>
    <property type="match status" value="1"/>
</dbReference>
<dbReference type="InterPro" id="IPR000014">
    <property type="entry name" value="PAS"/>
</dbReference>
<feature type="domain" description="PAS" evidence="7">
    <location>
        <begin position="67"/>
        <end position="110"/>
    </location>
</feature>
<keyword evidence="1" id="KW-0547">Nucleotide-binding</keyword>
<organism evidence="9 10">
    <name type="scientific">Clostridium frigoriphilum</name>
    <dbReference type="NCBI Taxonomy" id="443253"/>
    <lineage>
        <taxon>Bacteria</taxon>
        <taxon>Bacillati</taxon>
        <taxon>Bacillota</taxon>
        <taxon>Clostridia</taxon>
        <taxon>Eubacteriales</taxon>
        <taxon>Clostridiaceae</taxon>
        <taxon>Clostridium</taxon>
    </lineage>
</organism>
<dbReference type="Pfam" id="PF18024">
    <property type="entry name" value="HTH_50"/>
    <property type="match status" value="1"/>
</dbReference>
<dbReference type="InterPro" id="IPR025944">
    <property type="entry name" value="Sigma_54_int_dom_CS"/>
</dbReference>
<dbReference type="PROSITE" id="PS50113">
    <property type="entry name" value="PAC"/>
    <property type="match status" value="1"/>
</dbReference>
<gene>
    <name evidence="9" type="ORF">SJI18_07980</name>
</gene>
<dbReference type="PANTHER" id="PTHR32071:SF121">
    <property type="entry name" value="SIGMA L-DEPENDENT TRANSCRIPTIONAL REGULATOR YQIR-RELATED"/>
    <property type="match status" value="1"/>
</dbReference>
<name>A0ABU7ULE9_9CLOT</name>
<evidence type="ECO:0000259" key="6">
    <source>
        <dbReference type="PROSITE" id="PS50045"/>
    </source>
</evidence>
<dbReference type="CDD" id="cd00130">
    <property type="entry name" value="PAS"/>
    <property type="match status" value="1"/>
</dbReference>
<comment type="caution">
    <text evidence="9">The sequence shown here is derived from an EMBL/GenBank/DDBJ whole genome shotgun (WGS) entry which is preliminary data.</text>
</comment>
<keyword evidence="2" id="KW-0058">Aromatic hydrocarbons catabolism</keyword>
<dbReference type="PROSITE" id="PS00676">
    <property type="entry name" value="SIGMA54_INTERACT_2"/>
    <property type="match status" value="1"/>
</dbReference>
<dbReference type="PROSITE" id="PS00688">
    <property type="entry name" value="SIGMA54_INTERACT_3"/>
    <property type="match status" value="1"/>
</dbReference>
<accession>A0ABU7ULE9</accession>
<evidence type="ECO:0000313" key="9">
    <source>
        <dbReference type="EMBL" id="MEF2112241.1"/>
    </source>
</evidence>
<dbReference type="NCBIfam" id="TIGR00229">
    <property type="entry name" value="sensory_box"/>
    <property type="match status" value="1"/>
</dbReference>
<dbReference type="SMART" id="SM00382">
    <property type="entry name" value="AAA"/>
    <property type="match status" value="1"/>
</dbReference>
<dbReference type="InterPro" id="IPR003593">
    <property type="entry name" value="AAA+_ATPase"/>
</dbReference>
<evidence type="ECO:0000313" key="10">
    <source>
        <dbReference type="Proteomes" id="UP001498469"/>
    </source>
</evidence>
<dbReference type="Proteomes" id="UP001498469">
    <property type="component" value="Unassembled WGS sequence"/>
</dbReference>
<dbReference type="InterPro" id="IPR058031">
    <property type="entry name" value="AAA_lid_NorR"/>
</dbReference>
<dbReference type="InterPro" id="IPR000700">
    <property type="entry name" value="PAS-assoc_C"/>
</dbReference>
<sequence>MNKIFFEIDDEVREEIEGLNDLEHIEVDDATFKILCNYKNSIKKQNEELNGLKQYKERELSAFAIGDAVSDGICMVDGKGIVTAINKGYTEITEITEKDIIGKNIKILLDNKYFNNAVSLLVIEQKKKITMLSTINKNNKKVLITGNPFFNDKGEVTQVLTVMRDLTELLKLKDKLESVEKKSEKYLHELNYFRNKKRESVDIIGESVKMMQLKEIISHVAKTAATILITGETGCGKEVVSKEIHNRSNRKNEPYIKVNCAAIPDSLIESELFGYEKGAFTGAQNKEKLGMFELANGGTILLDEIGEMPLTLQSKLLRVLQEKELMRVGGVKSIKLDVRVIASTNQVLSELISQGKFRQDLFYRLNVVPIKIPPLRERKEDISIFAETFLEKFNTKYSKEKIFGNMAVIAFEQYDWPGNVRELQNVIERLLVIDDEKYITYTDIISILGINKPEVHFVDHTLTLREAVDALEKEMIELAIKNYGSTYKAAKVLGVTQPTVFRKAKALGVRLNNS</sequence>
<keyword evidence="3" id="KW-0067">ATP-binding</keyword>
<dbReference type="PANTHER" id="PTHR32071">
    <property type="entry name" value="TRANSCRIPTIONAL REGULATORY PROTEIN"/>
    <property type="match status" value="1"/>
</dbReference>
<dbReference type="EMBL" id="JAZHFS010000006">
    <property type="protein sequence ID" value="MEF2112241.1"/>
    <property type="molecule type" value="Genomic_DNA"/>
</dbReference>
<evidence type="ECO:0000256" key="3">
    <source>
        <dbReference type="ARBA" id="ARBA00022840"/>
    </source>
</evidence>